<evidence type="ECO:0000256" key="7">
    <source>
        <dbReference type="ARBA" id="ARBA00022842"/>
    </source>
</evidence>
<dbReference type="Pfam" id="PF18765">
    <property type="entry name" value="Polbeta"/>
    <property type="match status" value="1"/>
</dbReference>
<keyword evidence="3" id="KW-0548">Nucleotidyltransferase</keyword>
<keyword evidence="7" id="KW-0460">Magnesium</keyword>
<feature type="domain" description="Polymerase beta nucleotidyltransferase" evidence="8">
    <location>
        <begin position="24"/>
        <end position="92"/>
    </location>
</feature>
<dbReference type="EMBL" id="LAZR01022387">
    <property type="protein sequence ID" value="KKL82033.1"/>
    <property type="molecule type" value="Genomic_DNA"/>
</dbReference>
<accession>A0A0F9F6W9</accession>
<keyword evidence="5" id="KW-0547">Nucleotide-binding</keyword>
<keyword evidence="6" id="KW-0067">ATP-binding</keyword>
<evidence type="ECO:0000256" key="6">
    <source>
        <dbReference type="ARBA" id="ARBA00022840"/>
    </source>
</evidence>
<dbReference type="PANTHER" id="PTHR33571">
    <property type="entry name" value="SSL8005 PROTEIN"/>
    <property type="match status" value="1"/>
</dbReference>
<evidence type="ECO:0000256" key="5">
    <source>
        <dbReference type="ARBA" id="ARBA00022741"/>
    </source>
</evidence>
<dbReference type="GO" id="GO:0005524">
    <property type="term" value="F:ATP binding"/>
    <property type="evidence" value="ECO:0007669"/>
    <property type="project" value="UniProtKB-KW"/>
</dbReference>
<name>A0A0F9F6W9_9ZZZZ</name>
<keyword evidence="4" id="KW-0479">Metal-binding</keyword>
<reference evidence="9" key="1">
    <citation type="journal article" date="2015" name="Nature">
        <title>Complex archaea that bridge the gap between prokaryotes and eukaryotes.</title>
        <authorList>
            <person name="Spang A."/>
            <person name="Saw J.H."/>
            <person name="Jorgensen S.L."/>
            <person name="Zaremba-Niedzwiedzka K."/>
            <person name="Martijn J."/>
            <person name="Lind A.E."/>
            <person name="van Eijk R."/>
            <person name="Schleper C."/>
            <person name="Guy L."/>
            <person name="Ettema T.J."/>
        </authorList>
    </citation>
    <scope>NUCLEOTIDE SEQUENCE</scope>
</reference>
<evidence type="ECO:0000256" key="1">
    <source>
        <dbReference type="ARBA" id="ARBA00001946"/>
    </source>
</evidence>
<protein>
    <recommendedName>
        <fullName evidence="8">Polymerase beta nucleotidyltransferase domain-containing protein</fullName>
    </recommendedName>
</protein>
<evidence type="ECO:0000256" key="2">
    <source>
        <dbReference type="ARBA" id="ARBA00022679"/>
    </source>
</evidence>
<dbReference type="InterPro" id="IPR041633">
    <property type="entry name" value="Polbeta"/>
</dbReference>
<organism evidence="9">
    <name type="scientific">marine sediment metagenome</name>
    <dbReference type="NCBI Taxonomy" id="412755"/>
    <lineage>
        <taxon>unclassified sequences</taxon>
        <taxon>metagenomes</taxon>
        <taxon>ecological metagenomes</taxon>
    </lineage>
</organism>
<dbReference type="SUPFAM" id="SSF81301">
    <property type="entry name" value="Nucleotidyltransferase"/>
    <property type="match status" value="1"/>
</dbReference>
<dbReference type="GO" id="GO:0016779">
    <property type="term" value="F:nucleotidyltransferase activity"/>
    <property type="evidence" value="ECO:0007669"/>
    <property type="project" value="UniProtKB-KW"/>
</dbReference>
<proteinExistence type="predicted"/>
<dbReference type="Gene3D" id="3.30.460.10">
    <property type="entry name" value="Beta Polymerase, domain 2"/>
    <property type="match status" value="1"/>
</dbReference>
<sequence length="99" mass="11575">MASNRDYILRLLEEKRDDIRGFGVRKLSLFGSCARDRNTTSSDLDFLVEFESKSFDAYMDLKMFLEDIFNRKVDLVLTDALKPRLRDRILKECIHAPGL</sequence>
<dbReference type="InterPro" id="IPR052038">
    <property type="entry name" value="Type-VII_TA_antitoxin"/>
</dbReference>
<dbReference type="CDD" id="cd05403">
    <property type="entry name" value="NT_KNTase_like"/>
    <property type="match status" value="1"/>
</dbReference>
<evidence type="ECO:0000256" key="3">
    <source>
        <dbReference type="ARBA" id="ARBA00022695"/>
    </source>
</evidence>
<comment type="caution">
    <text evidence="9">The sequence shown here is derived from an EMBL/GenBank/DDBJ whole genome shotgun (WGS) entry which is preliminary data.</text>
</comment>
<keyword evidence="2" id="KW-0808">Transferase</keyword>
<dbReference type="InterPro" id="IPR043519">
    <property type="entry name" value="NT_sf"/>
</dbReference>
<comment type="cofactor">
    <cofactor evidence="1">
        <name>Mg(2+)</name>
        <dbReference type="ChEBI" id="CHEBI:18420"/>
    </cofactor>
</comment>
<dbReference type="GO" id="GO:0046872">
    <property type="term" value="F:metal ion binding"/>
    <property type="evidence" value="ECO:0007669"/>
    <property type="project" value="UniProtKB-KW"/>
</dbReference>
<dbReference type="PANTHER" id="PTHR33571:SF14">
    <property type="entry name" value="PROTEIN ADENYLYLTRANSFERASE MJ0435-RELATED"/>
    <property type="match status" value="1"/>
</dbReference>
<evidence type="ECO:0000313" key="9">
    <source>
        <dbReference type="EMBL" id="KKL82033.1"/>
    </source>
</evidence>
<evidence type="ECO:0000256" key="4">
    <source>
        <dbReference type="ARBA" id="ARBA00022723"/>
    </source>
</evidence>
<gene>
    <name evidence="9" type="ORF">LCGC14_1988820</name>
</gene>
<dbReference type="AlphaFoldDB" id="A0A0F9F6W9"/>
<evidence type="ECO:0000259" key="8">
    <source>
        <dbReference type="Pfam" id="PF18765"/>
    </source>
</evidence>